<dbReference type="CDD" id="cd06225">
    <property type="entry name" value="HAMP"/>
    <property type="match status" value="1"/>
</dbReference>
<dbReference type="GO" id="GO:0007165">
    <property type="term" value="P:signal transduction"/>
    <property type="evidence" value="ECO:0007669"/>
    <property type="project" value="UniProtKB-KW"/>
</dbReference>
<comment type="caution">
    <text evidence="11">The sequence shown here is derived from an EMBL/GenBank/DDBJ whole genome shotgun (WGS) entry which is preliminary data.</text>
</comment>
<dbReference type="GO" id="GO:0004888">
    <property type="term" value="F:transmembrane signaling receptor activity"/>
    <property type="evidence" value="ECO:0007669"/>
    <property type="project" value="InterPro"/>
</dbReference>
<feature type="transmembrane region" description="Helical" evidence="6">
    <location>
        <begin position="296"/>
        <end position="319"/>
    </location>
</feature>
<evidence type="ECO:0000256" key="2">
    <source>
        <dbReference type="ARBA" id="ARBA00022519"/>
    </source>
</evidence>
<protein>
    <submittedName>
        <fullName evidence="11">HAMP domain-containing protein</fullName>
    </submittedName>
</protein>
<dbReference type="SMART" id="SM01358">
    <property type="entry name" value="HBM"/>
    <property type="match status" value="1"/>
</dbReference>
<evidence type="ECO:0000259" key="8">
    <source>
        <dbReference type="PROSITE" id="PS50192"/>
    </source>
</evidence>
<evidence type="ECO:0000256" key="5">
    <source>
        <dbReference type="PROSITE-ProRule" id="PRU00284"/>
    </source>
</evidence>
<feature type="domain" description="HBM" evidence="10">
    <location>
        <begin position="47"/>
        <end position="287"/>
    </location>
</feature>
<dbReference type="PROSITE" id="PS50885">
    <property type="entry name" value="HAMP"/>
    <property type="match status" value="1"/>
</dbReference>
<dbReference type="InterPro" id="IPR003660">
    <property type="entry name" value="HAMP_dom"/>
</dbReference>
<dbReference type="InterPro" id="IPR004089">
    <property type="entry name" value="MCPsignal_dom"/>
</dbReference>
<feature type="domain" description="Methyl-accepting transducer" evidence="7">
    <location>
        <begin position="414"/>
        <end position="636"/>
    </location>
</feature>
<evidence type="ECO:0000256" key="6">
    <source>
        <dbReference type="SAM" id="Phobius"/>
    </source>
</evidence>
<sequence length="670" mass="71728">MFMLKNIRISTKVYGGFGAVIGFLLIISATAWWSLNGADNNSQRYRILAAQTTEVGKVEKALLETELQVKTFLGSPSPEVVAQVEASRKNVTQRLQALAELPLDDAERATLDTISTDIAAYFDAFSEVSRLEDQRSAIIRDELTVTGQAMEDNLTKLMRSAFEEYLADVAYLGGEVMRSVLLMRIDANKFYLKPDQAAFDALVAESAVMDENHARLVDSVYDGGRVDQSNAVIELHKTYLDAAKRLFDTVKSRNTLVDETLMQLGAKILSDTTALAQENAEKQRVLGEQTTSSNRIAMTIAMVVAAVSVVLGIALAFLIGTGISRPIQAITQAMTALAGGDKQTEIPGQDHKDEIGDMAAAVQVFKENMIKADELTAQQLEDTRVREERAKKIESLTQDFDRKVAELLDAFGESATETESTSTAMNRIAEETNHRATTVAAAAEQATANVQSVAAATEELSNSSTEIGRQVTQSSEIASRAVDQAQDTNRTVQGLAEAAKEIDEVVQLISDIAEQTNLLALNATIEAARAGDAGKGFAVVANEVKSLATQTAQATEDIGRRISAIQGETGAAVGAIQSIAKTVNEINEITAAIAAAVEEQVATTGEITRNIEQAAAGAQEVSSNIVEVTKAAGETGAAAGQMTTVSSQMKTKADDLRHEVENFLKGVRVA</sequence>
<dbReference type="PRINTS" id="PR00260">
    <property type="entry name" value="CHEMTRNSDUCR"/>
</dbReference>
<evidence type="ECO:0000313" key="12">
    <source>
        <dbReference type="Proteomes" id="UP000539372"/>
    </source>
</evidence>
<dbReference type="Pfam" id="PF00672">
    <property type="entry name" value="HAMP"/>
    <property type="match status" value="1"/>
</dbReference>
<evidence type="ECO:0000259" key="9">
    <source>
        <dbReference type="PROSITE" id="PS50885"/>
    </source>
</evidence>
<dbReference type="GO" id="GO:0005886">
    <property type="term" value="C:plasma membrane"/>
    <property type="evidence" value="ECO:0007669"/>
    <property type="project" value="UniProtKB-SubCell"/>
</dbReference>
<feature type="domain" description="HAMP" evidence="9">
    <location>
        <begin position="321"/>
        <end position="374"/>
    </location>
</feature>
<evidence type="ECO:0000256" key="4">
    <source>
        <dbReference type="ARBA" id="ARBA00029447"/>
    </source>
</evidence>
<name>A0A7Y0HH60_9PROT</name>
<comment type="subcellular location">
    <subcellularLocation>
        <location evidence="1">Cell inner membrane</location>
        <topology evidence="1">Multi-pass membrane protein</topology>
    </subcellularLocation>
</comment>
<dbReference type="InterPro" id="IPR032255">
    <property type="entry name" value="HBM"/>
</dbReference>
<dbReference type="InterPro" id="IPR000727">
    <property type="entry name" value="T_SNARE_dom"/>
</dbReference>
<keyword evidence="6" id="KW-1133">Transmembrane helix</keyword>
<dbReference type="GO" id="GO:0006935">
    <property type="term" value="P:chemotaxis"/>
    <property type="evidence" value="ECO:0007669"/>
    <property type="project" value="InterPro"/>
</dbReference>
<gene>
    <name evidence="11" type="ORF">HH303_14015</name>
</gene>
<accession>A0A7Y0HH60</accession>
<dbReference type="SMART" id="SM00283">
    <property type="entry name" value="MA"/>
    <property type="match status" value="1"/>
</dbReference>
<dbReference type="InterPro" id="IPR004090">
    <property type="entry name" value="Chemotax_Me-accpt_rcpt"/>
</dbReference>
<dbReference type="Pfam" id="PF12729">
    <property type="entry name" value="4HB_MCP_1"/>
    <property type="match status" value="1"/>
</dbReference>
<dbReference type="SMART" id="SM00304">
    <property type="entry name" value="HAMP"/>
    <property type="match status" value="1"/>
</dbReference>
<dbReference type="PROSITE" id="PS50111">
    <property type="entry name" value="CHEMOTAXIS_TRANSDUC_2"/>
    <property type="match status" value="1"/>
</dbReference>
<evidence type="ECO:0000256" key="1">
    <source>
        <dbReference type="ARBA" id="ARBA00004429"/>
    </source>
</evidence>
<dbReference type="PROSITE" id="PS50192">
    <property type="entry name" value="T_SNARE"/>
    <property type="match status" value="1"/>
</dbReference>
<dbReference type="PANTHER" id="PTHR32089">
    <property type="entry name" value="METHYL-ACCEPTING CHEMOTAXIS PROTEIN MCPB"/>
    <property type="match status" value="1"/>
</dbReference>
<proteinExistence type="inferred from homology"/>
<dbReference type="InterPro" id="IPR024478">
    <property type="entry name" value="HlyB_4HB_MCP"/>
</dbReference>
<evidence type="ECO:0000313" key="11">
    <source>
        <dbReference type="EMBL" id="NMM45607.1"/>
    </source>
</evidence>
<feature type="transmembrane region" description="Helical" evidence="6">
    <location>
        <begin position="12"/>
        <end position="35"/>
    </location>
</feature>
<dbReference type="EMBL" id="JABBNT010000004">
    <property type="protein sequence ID" value="NMM45607.1"/>
    <property type="molecule type" value="Genomic_DNA"/>
</dbReference>
<evidence type="ECO:0000259" key="10">
    <source>
        <dbReference type="PROSITE" id="PS51753"/>
    </source>
</evidence>
<keyword evidence="12" id="KW-1185">Reference proteome</keyword>
<organism evidence="11 12">
    <name type="scientific">Pacificispira spongiicola</name>
    <dbReference type="NCBI Taxonomy" id="2729598"/>
    <lineage>
        <taxon>Bacteria</taxon>
        <taxon>Pseudomonadati</taxon>
        <taxon>Pseudomonadota</taxon>
        <taxon>Alphaproteobacteria</taxon>
        <taxon>Rhodospirillales</taxon>
        <taxon>Rhodospirillaceae</taxon>
        <taxon>Pacificispira</taxon>
    </lineage>
</organism>
<comment type="similarity">
    <text evidence="4">Belongs to the methyl-accepting chemotaxis (MCP) protein family.</text>
</comment>
<dbReference type="PROSITE" id="PS51753">
    <property type="entry name" value="HBM"/>
    <property type="match status" value="1"/>
</dbReference>
<keyword evidence="2" id="KW-1003">Cell membrane</keyword>
<dbReference type="Proteomes" id="UP000539372">
    <property type="component" value="Unassembled WGS sequence"/>
</dbReference>
<keyword evidence="2" id="KW-0997">Cell inner membrane</keyword>
<reference evidence="11 12" key="1">
    <citation type="submission" date="2020-04" db="EMBL/GenBank/DDBJ databases">
        <title>Rhodospirillaceae bacterium KN72 isolated from deep sea.</title>
        <authorList>
            <person name="Zhang D.-C."/>
        </authorList>
    </citation>
    <scope>NUCLEOTIDE SEQUENCE [LARGE SCALE GENOMIC DNA]</scope>
    <source>
        <strain evidence="11 12">KN72</strain>
    </source>
</reference>
<dbReference type="PANTHER" id="PTHR32089:SF112">
    <property type="entry name" value="LYSOZYME-LIKE PROTEIN-RELATED"/>
    <property type="match status" value="1"/>
</dbReference>
<evidence type="ECO:0000259" key="7">
    <source>
        <dbReference type="PROSITE" id="PS50111"/>
    </source>
</evidence>
<dbReference type="Gene3D" id="6.10.340.10">
    <property type="match status" value="1"/>
</dbReference>
<dbReference type="RefSeq" id="WP_169625995.1">
    <property type="nucleotide sequence ID" value="NZ_JABBNT010000004.1"/>
</dbReference>
<feature type="domain" description="T-SNARE coiled-coil homology" evidence="8">
    <location>
        <begin position="576"/>
        <end position="628"/>
    </location>
</feature>
<dbReference type="SUPFAM" id="SSF58104">
    <property type="entry name" value="Methyl-accepting chemotaxis protein (MCP) signaling domain"/>
    <property type="match status" value="1"/>
</dbReference>
<dbReference type="Gene3D" id="1.10.287.950">
    <property type="entry name" value="Methyl-accepting chemotaxis protein"/>
    <property type="match status" value="1"/>
</dbReference>
<dbReference type="Pfam" id="PF00015">
    <property type="entry name" value="MCPsignal"/>
    <property type="match status" value="1"/>
</dbReference>
<evidence type="ECO:0000256" key="3">
    <source>
        <dbReference type="ARBA" id="ARBA00023224"/>
    </source>
</evidence>
<keyword evidence="6" id="KW-0472">Membrane</keyword>
<dbReference type="AlphaFoldDB" id="A0A7Y0HH60"/>
<keyword evidence="3 5" id="KW-0807">Transducer</keyword>
<keyword evidence="6" id="KW-0812">Transmembrane</keyword>